<sequence>MPRCDWPTEMSCRKVQRYRRSGDYRIRVSTASCDGLTGPDDHGPMISRLIDRETLKKCKQVTQPASWCVAEVLGRSLRAVGSGLYKWLYKSNRLVNPSSNERRGDVGD</sequence>
<reference evidence="1 2" key="1">
    <citation type="journal article" date="2015" name="Proc. Natl. Acad. Sci. U.S.A.">
        <title>The resurrection genome of Boea hygrometrica: A blueprint for survival of dehydration.</title>
        <authorList>
            <person name="Xiao L."/>
            <person name="Yang G."/>
            <person name="Zhang L."/>
            <person name="Yang X."/>
            <person name="Zhao S."/>
            <person name="Ji Z."/>
            <person name="Zhou Q."/>
            <person name="Hu M."/>
            <person name="Wang Y."/>
            <person name="Chen M."/>
            <person name="Xu Y."/>
            <person name="Jin H."/>
            <person name="Xiao X."/>
            <person name="Hu G."/>
            <person name="Bao F."/>
            <person name="Hu Y."/>
            <person name="Wan P."/>
            <person name="Li L."/>
            <person name="Deng X."/>
            <person name="Kuang T."/>
            <person name="Xiang C."/>
            <person name="Zhu J.K."/>
            <person name="Oliver M.J."/>
            <person name="He Y."/>
        </authorList>
    </citation>
    <scope>NUCLEOTIDE SEQUENCE [LARGE SCALE GENOMIC DNA]</scope>
    <source>
        <strain evidence="2">cv. XS01</strain>
    </source>
</reference>
<keyword evidence="2" id="KW-1185">Reference proteome</keyword>
<evidence type="ECO:0000313" key="2">
    <source>
        <dbReference type="Proteomes" id="UP000250235"/>
    </source>
</evidence>
<organism evidence="1 2">
    <name type="scientific">Dorcoceras hygrometricum</name>
    <dbReference type="NCBI Taxonomy" id="472368"/>
    <lineage>
        <taxon>Eukaryota</taxon>
        <taxon>Viridiplantae</taxon>
        <taxon>Streptophyta</taxon>
        <taxon>Embryophyta</taxon>
        <taxon>Tracheophyta</taxon>
        <taxon>Spermatophyta</taxon>
        <taxon>Magnoliopsida</taxon>
        <taxon>eudicotyledons</taxon>
        <taxon>Gunneridae</taxon>
        <taxon>Pentapetalae</taxon>
        <taxon>asterids</taxon>
        <taxon>lamiids</taxon>
        <taxon>Lamiales</taxon>
        <taxon>Gesneriaceae</taxon>
        <taxon>Didymocarpoideae</taxon>
        <taxon>Trichosporeae</taxon>
        <taxon>Loxocarpinae</taxon>
        <taxon>Dorcoceras</taxon>
    </lineage>
</organism>
<name>A0A2Z7AAC7_9LAMI</name>
<dbReference type="EMBL" id="KV017293">
    <property type="protein sequence ID" value="KZV18623.1"/>
    <property type="molecule type" value="Genomic_DNA"/>
</dbReference>
<dbReference type="Proteomes" id="UP000250235">
    <property type="component" value="Unassembled WGS sequence"/>
</dbReference>
<accession>A0A2Z7AAC7</accession>
<gene>
    <name evidence="1" type="ORF">F511_03517</name>
</gene>
<proteinExistence type="predicted"/>
<dbReference type="AlphaFoldDB" id="A0A2Z7AAC7"/>
<evidence type="ECO:0000313" key="1">
    <source>
        <dbReference type="EMBL" id="KZV18623.1"/>
    </source>
</evidence>
<protein>
    <submittedName>
        <fullName evidence="1">Beta-amyrin 28-oxidase-like</fullName>
    </submittedName>
</protein>